<dbReference type="Proteomes" id="UP000789508">
    <property type="component" value="Unassembled WGS sequence"/>
</dbReference>
<protein>
    <submittedName>
        <fullName evidence="1">11767_t:CDS:1</fullName>
    </submittedName>
</protein>
<dbReference type="OrthoDB" id="2303905at2759"/>
<name>A0A9N9FYM4_9GLOM</name>
<dbReference type="InterPro" id="IPR032675">
    <property type="entry name" value="LRR_dom_sf"/>
</dbReference>
<organism evidence="1 2">
    <name type="scientific">Ambispora leptoticha</name>
    <dbReference type="NCBI Taxonomy" id="144679"/>
    <lineage>
        <taxon>Eukaryota</taxon>
        <taxon>Fungi</taxon>
        <taxon>Fungi incertae sedis</taxon>
        <taxon>Mucoromycota</taxon>
        <taxon>Glomeromycotina</taxon>
        <taxon>Glomeromycetes</taxon>
        <taxon>Archaeosporales</taxon>
        <taxon>Ambisporaceae</taxon>
        <taxon>Ambispora</taxon>
    </lineage>
</organism>
<gene>
    <name evidence="1" type="ORF">ALEPTO_LOCUS6543</name>
</gene>
<keyword evidence="2" id="KW-1185">Reference proteome</keyword>
<evidence type="ECO:0000313" key="1">
    <source>
        <dbReference type="EMBL" id="CAG8565141.1"/>
    </source>
</evidence>
<accession>A0A9N9FYM4</accession>
<reference evidence="1" key="1">
    <citation type="submission" date="2021-06" db="EMBL/GenBank/DDBJ databases">
        <authorList>
            <person name="Kallberg Y."/>
            <person name="Tangrot J."/>
            <person name="Rosling A."/>
        </authorList>
    </citation>
    <scope>NUCLEOTIDE SEQUENCE</scope>
    <source>
        <strain evidence="1">FL130A</strain>
    </source>
</reference>
<dbReference type="Gene3D" id="3.80.10.10">
    <property type="entry name" value="Ribonuclease Inhibitor"/>
    <property type="match status" value="1"/>
</dbReference>
<dbReference type="AlphaFoldDB" id="A0A9N9FYM4"/>
<dbReference type="EMBL" id="CAJVPS010002309">
    <property type="protein sequence ID" value="CAG8565141.1"/>
    <property type="molecule type" value="Genomic_DNA"/>
</dbReference>
<sequence length="487" mass="56152">MAATKLPQDCLRQILAECHANDDLLYNYLFVNWSWCECVIPLLWQYPFERKDGTVFREERSFQFIRTLITCLPQDSKELLQESGIPLPPNDANIKTFDYPAFIQKLEPQRMRWATQEWIDRSILTSSSPTTINENTQLDRKNFILLQEILKLLVRRGKRLSKFVLSETSIDYDDSAQIPIHLLPNAQNFMEQIRFLVCAFPHEIPDSTFYSLAQSATNIEGFDVSVKSESEGLIQLIRAQHGIKELTLSGDRFNPKFDEVLKAHTHTITRVECFETLSMSPDTLTQCRNLKVLNLYCKIPENTFVTLGDAQFPFLQKLDIKLRNKLDLERLSRIIQTTMGRMEVLKLHWDTFDPENTHTLIKAIGDHCPRIVELVIPIKSEDASGLAFLLLKCRHVRSIMLISKADSVQDGVQLVNAIADNASAALRNCIICGRWNYTPEVWQTFCERQQRTSPPIRISLIDKVKLSPEITKILSDYNRSGRIRYDG</sequence>
<evidence type="ECO:0000313" key="2">
    <source>
        <dbReference type="Proteomes" id="UP000789508"/>
    </source>
</evidence>
<proteinExistence type="predicted"/>
<comment type="caution">
    <text evidence="1">The sequence shown here is derived from an EMBL/GenBank/DDBJ whole genome shotgun (WGS) entry which is preliminary data.</text>
</comment>
<dbReference type="SUPFAM" id="SSF52047">
    <property type="entry name" value="RNI-like"/>
    <property type="match status" value="1"/>
</dbReference>